<reference evidence="8 9" key="1">
    <citation type="submission" date="2018-09" db="EMBL/GenBank/DDBJ databases">
        <title>A high-quality reference genome of wild soybean provides a powerful tool to mine soybean genomes.</title>
        <authorList>
            <person name="Xie M."/>
            <person name="Chung C.Y.L."/>
            <person name="Li M.-W."/>
            <person name="Wong F.-L."/>
            <person name="Chan T.-F."/>
            <person name="Lam H.-M."/>
        </authorList>
    </citation>
    <scope>NUCLEOTIDE SEQUENCE [LARGE SCALE GENOMIC DNA]</scope>
    <source>
        <strain evidence="9">cv. W05</strain>
        <tissue evidence="8">Hypocotyl of etiolated seedlings</tissue>
    </source>
</reference>
<evidence type="ECO:0000313" key="8">
    <source>
        <dbReference type="EMBL" id="RZB66271.1"/>
    </source>
</evidence>
<evidence type="ECO:0000313" key="9">
    <source>
        <dbReference type="Proteomes" id="UP000289340"/>
    </source>
</evidence>
<evidence type="ECO:0000256" key="2">
    <source>
        <dbReference type="ARBA" id="ARBA00008056"/>
    </source>
</evidence>
<comment type="similarity">
    <text evidence="2 6">Belongs to the iron/ascorbate-dependent oxidoreductase family.</text>
</comment>
<keyword evidence="3 6" id="KW-0479">Metal-binding</keyword>
<dbReference type="InterPro" id="IPR027443">
    <property type="entry name" value="IPNS-like_sf"/>
</dbReference>
<protein>
    <submittedName>
        <fullName evidence="8">1-aminocyclopropane-1-carboxylate oxidase-like 1</fullName>
    </submittedName>
</protein>
<gene>
    <name evidence="8" type="ORF">D0Y65_042056</name>
</gene>
<dbReference type="Pfam" id="PF03171">
    <property type="entry name" value="2OG-FeII_Oxy"/>
    <property type="match status" value="1"/>
</dbReference>
<dbReference type="EMBL" id="QZWG01000015">
    <property type="protein sequence ID" value="RZB66271.1"/>
    <property type="molecule type" value="Genomic_DNA"/>
</dbReference>
<evidence type="ECO:0000256" key="1">
    <source>
        <dbReference type="ARBA" id="ARBA00001962"/>
    </source>
</evidence>
<dbReference type="Pfam" id="PF14226">
    <property type="entry name" value="DIOX_N"/>
    <property type="match status" value="1"/>
</dbReference>
<accession>A0A445GYD7</accession>
<dbReference type="InterPro" id="IPR005123">
    <property type="entry name" value="Oxoglu/Fe-dep_dioxygenase_dom"/>
</dbReference>
<dbReference type="SUPFAM" id="SSF51197">
    <property type="entry name" value="Clavaminate synthase-like"/>
    <property type="match status" value="1"/>
</dbReference>
<sequence>MEVSITDEIAGTMELNPDRLGELKAFDDTKAGVKGLVDEGVAKIPRLFHHPPDEFVMASKLGNTEYTIPVIDLAEVGKDPSSRQEIIGRIREASERWGFFQVVNHGIPVTVLEDLKDGVQRFHEQDIEEKKELYTRDHMKPLVYNSNFDLYSSPALNWRDSFMCYLAPNPPKPEDLPVVCRDILLEYGTYVMKLGIALFELLSEALGLHPDHLKDLGCAEGLISLCHYYPACPEPDLTLGTTKHSDNCFLTVLLQDHIGGLQVLYQNMWIDITPEPGALVVNIGDLLQLITNDRFKSVEHRVQANLIGPRISVACFFSEGLKSSPKPYGPIKELLTEDNPPKYRETTVAEYVRYFEAKGLDGTSALQHFKI</sequence>
<organism evidence="8 9">
    <name type="scientific">Glycine soja</name>
    <name type="common">Wild soybean</name>
    <dbReference type="NCBI Taxonomy" id="3848"/>
    <lineage>
        <taxon>Eukaryota</taxon>
        <taxon>Viridiplantae</taxon>
        <taxon>Streptophyta</taxon>
        <taxon>Embryophyta</taxon>
        <taxon>Tracheophyta</taxon>
        <taxon>Spermatophyta</taxon>
        <taxon>Magnoliopsida</taxon>
        <taxon>eudicotyledons</taxon>
        <taxon>Gunneridae</taxon>
        <taxon>Pentapetalae</taxon>
        <taxon>rosids</taxon>
        <taxon>fabids</taxon>
        <taxon>Fabales</taxon>
        <taxon>Fabaceae</taxon>
        <taxon>Papilionoideae</taxon>
        <taxon>50 kb inversion clade</taxon>
        <taxon>NPAAA clade</taxon>
        <taxon>indigoferoid/millettioid clade</taxon>
        <taxon>Phaseoleae</taxon>
        <taxon>Glycine</taxon>
        <taxon>Glycine subgen. Soja</taxon>
    </lineage>
</organism>
<keyword evidence="4 6" id="KW-0560">Oxidoreductase</keyword>
<dbReference type="PROSITE" id="PS51471">
    <property type="entry name" value="FE2OG_OXY"/>
    <property type="match status" value="1"/>
</dbReference>
<dbReference type="InterPro" id="IPR026992">
    <property type="entry name" value="DIOX_N"/>
</dbReference>
<name>A0A445GYD7_GLYSO</name>
<dbReference type="GO" id="GO:0046872">
    <property type="term" value="F:metal ion binding"/>
    <property type="evidence" value="ECO:0007669"/>
    <property type="project" value="UniProtKB-KW"/>
</dbReference>
<dbReference type="AlphaFoldDB" id="A0A445GYD7"/>
<dbReference type="Gene3D" id="2.60.120.330">
    <property type="entry name" value="B-lactam Antibiotic, Isopenicillin N Synthase, Chain"/>
    <property type="match status" value="1"/>
</dbReference>
<evidence type="ECO:0000256" key="4">
    <source>
        <dbReference type="ARBA" id="ARBA00023002"/>
    </source>
</evidence>
<keyword evidence="9" id="KW-1185">Reference proteome</keyword>
<evidence type="ECO:0000256" key="3">
    <source>
        <dbReference type="ARBA" id="ARBA00022723"/>
    </source>
</evidence>
<dbReference type="PANTHER" id="PTHR10209:SF836">
    <property type="entry name" value="2OG-FE(II) OXYGENASE FAMILY OXIDOREDUCTASE"/>
    <property type="match status" value="1"/>
</dbReference>
<comment type="cofactor">
    <cofactor evidence="1">
        <name>Fe cation</name>
        <dbReference type="ChEBI" id="CHEBI:24875"/>
    </cofactor>
</comment>
<dbReference type="InterPro" id="IPR044861">
    <property type="entry name" value="IPNS-like_FE2OG_OXY"/>
</dbReference>
<evidence type="ECO:0000256" key="5">
    <source>
        <dbReference type="ARBA" id="ARBA00023004"/>
    </source>
</evidence>
<evidence type="ECO:0000259" key="7">
    <source>
        <dbReference type="PROSITE" id="PS51471"/>
    </source>
</evidence>
<proteinExistence type="inferred from homology"/>
<comment type="caution">
    <text evidence="8">The sequence shown here is derived from an EMBL/GenBank/DDBJ whole genome shotgun (WGS) entry which is preliminary data.</text>
</comment>
<keyword evidence="5 6" id="KW-0408">Iron</keyword>
<feature type="domain" description="Fe2OG dioxygenase" evidence="7">
    <location>
        <begin position="218"/>
        <end position="320"/>
    </location>
</feature>
<evidence type="ECO:0000256" key="6">
    <source>
        <dbReference type="RuleBase" id="RU003682"/>
    </source>
</evidence>
<dbReference type="PANTHER" id="PTHR10209">
    <property type="entry name" value="OXIDOREDUCTASE, 2OG-FE II OXYGENASE FAMILY PROTEIN"/>
    <property type="match status" value="1"/>
</dbReference>
<dbReference type="Gramene" id="XM_028348967.1">
    <property type="protein sequence ID" value="XP_028204768.1"/>
    <property type="gene ID" value="LOC114388467"/>
</dbReference>
<dbReference type="Proteomes" id="UP000289340">
    <property type="component" value="Chromosome 15"/>
</dbReference>
<dbReference type="GO" id="GO:0051213">
    <property type="term" value="F:dioxygenase activity"/>
    <property type="evidence" value="ECO:0007669"/>
    <property type="project" value="UniProtKB-ARBA"/>
</dbReference>
<dbReference type="FunFam" id="2.60.120.330:FF:000005">
    <property type="entry name" value="1-aminocyclopropane-1-carboxylate oxidase homolog 1"/>
    <property type="match status" value="1"/>
</dbReference>